<evidence type="ECO:0000259" key="7">
    <source>
        <dbReference type="Pfam" id="PF01284"/>
    </source>
</evidence>
<feature type="domain" description="MARVEL" evidence="7">
    <location>
        <begin position="46"/>
        <end position="200"/>
    </location>
</feature>
<dbReference type="STRING" id="68775.A0A5C3M3W6"/>
<feature type="compositionally biased region" description="Acidic residues" evidence="5">
    <location>
        <begin position="225"/>
        <end position="234"/>
    </location>
</feature>
<dbReference type="EMBL" id="ML213597">
    <property type="protein sequence ID" value="TFK40114.1"/>
    <property type="molecule type" value="Genomic_DNA"/>
</dbReference>
<feature type="transmembrane region" description="Helical" evidence="6">
    <location>
        <begin position="85"/>
        <end position="107"/>
    </location>
</feature>
<dbReference type="InterPro" id="IPR008253">
    <property type="entry name" value="Marvel"/>
</dbReference>
<feature type="compositionally biased region" description="Low complexity" evidence="5">
    <location>
        <begin position="270"/>
        <end position="286"/>
    </location>
</feature>
<evidence type="ECO:0000256" key="1">
    <source>
        <dbReference type="ARBA" id="ARBA00004141"/>
    </source>
</evidence>
<feature type="transmembrane region" description="Helical" evidence="6">
    <location>
        <begin position="55"/>
        <end position="73"/>
    </location>
</feature>
<keyword evidence="3 6" id="KW-1133">Transmembrane helix</keyword>
<feature type="transmembrane region" description="Helical" evidence="6">
    <location>
        <begin position="127"/>
        <end position="149"/>
    </location>
</feature>
<evidence type="ECO:0000313" key="8">
    <source>
        <dbReference type="EMBL" id="TFK40114.1"/>
    </source>
</evidence>
<dbReference type="GO" id="GO:0016020">
    <property type="term" value="C:membrane"/>
    <property type="evidence" value="ECO:0007669"/>
    <property type="project" value="UniProtKB-SubCell"/>
</dbReference>
<evidence type="ECO:0000256" key="5">
    <source>
        <dbReference type="SAM" id="MobiDB-lite"/>
    </source>
</evidence>
<feature type="region of interest" description="Disordered" evidence="5">
    <location>
        <begin position="241"/>
        <end position="288"/>
    </location>
</feature>
<feature type="region of interest" description="Disordered" evidence="5">
    <location>
        <begin position="362"/>
        <end position="389"/>
    </location>
</feature>
<evidence type="ECO:0000256" key="3">
    <source>
        <dbReference type="ARBA" id="ARBA00022989"/>
    </source>
</evidence>
<feature type="region of interest" description="Disordered" evidence="5">
    <location>
        <begin position="330"/>
        <end position="350"/>
    </location>
</feature>
<keyword evidence="2 6" id="KW-0812">Transmembrane</keyword>
<dbReference type="Proteomes" id="UP000308652">
    <property type="component" value="Unassembled WGS sequence"/>
</dbReference>
<dbReference type="OrthoDB" id="2218151at2759"/>
<organism evidence="8 9">
    <name type="scientific">Crucibulum laeve</name>
    <dbReference type="NCBI Taxonomy" id="68775"/>
    <lineage>
        <taxon>Eukaryota</taxon>
        <taxon>Fungi</taxon>
        <taxon>Dikarya</taxon>
        <taxon>Basidiomycota</taxon>
        <taxon>Agaricomycotina</taxon>
        <taxon>Agaricomycetes</taxon>
        <taxon>Agaricomycetidae</taxon>
        <taxon>Agaricales</taxon>
        <taxon>Agaricineae</taxon>
        <taxon>Nidulariaceae</taxon>
        <taxon>Crucibulum</taxon>
    </lineage>
</organism>
<reference evidence="8 9" key="1">
    <citation type="journal article" date="2019" name="Nat. Ecol. Evol.">
        <title>Megaphylogeny resolves global patterns of mushroom evolution.</title>
        <authorList>
            <person name="Varga T."/>
            <person name="Krizsan K."/>
            <person name="Foldi C."/>
            <person name="Dima B."/>
            <person name="Sanchez-Garcia M."/>
            <person name="Sanchez-Ramirez S."/>
            <person name="Szollosi G.J."/>
            <person name="Szarkandi J.G."/>
            <person name="Papp V."/>
            <person name="Albert L."/>
            <person name="Andreopoulos W."/>
            <person name="Angelini C."/>
            <person name="Antonin V."/>
            <person name="Barry K.W."/>
            <person name="Bougher N.L."/>
            <person name="Buchanan P."/>
            <person name="Buyck B."/>
            <person name="Bense V."/>
            <person name="Catcheside P."/>
            <person name="Chovatia M."/>
            <person name="Cooper J."/>
            <person name="Damon W."/>
            <person name="Desjardin D."/>
            <person name="Finy P."/>
            <person name="Geml J."/>
            <person name="Haridas S."/>
            <person name="Hughes K."/>
            <person name="Justo A."/>
            <person name="Karasinski D."/>
            <person name="Kautmanova I."/>
            <person name="Kiss B."/>
            <person name="Kocsube S."/>
            <person name="Kotiranta H."/>
            <person name="LaButti K.M."/>
            <person name="Lechner B.E."/>
            <person name="Liimatainen K."/>
            <person name="Lipzen A."/>
            <person name="Lukacs Z."/>
            <person name="Mihaltcheva S."/>
            <person name="Morgado L.N."/>
            <person name="Niskanen T."/>
            <person name="Noordeloos M.E."/>
            <person name="Ohm R.A."/>
            <person name="Ortiz-Santana B."/>
            <person name="Ovrebo C."/>
            <person name="Racz N."/>
            <person name="Riley R."/>
            <person name="Savchenko A."/>
            <person name="Shiryaev A."/>
            <person name="Soop K."/>
            <person name="Spirin V."/>
            <person name="Szebenyi C."/>
            <person name="Tomsovsky M."/>
            <person name="Tulloss R.E."/>
            <person name="Uehling J."/>
            <person name="Grigoriev I.V."/>
            <person name="Vagvolgyi C."/>
            <person name="Papp T."/>
            <person name="Martin F.M."/>
            <person name="Miettinen O."/>
            <person name="Hibbett D.S."/>
            <person name="Nagy L.G."/>
        </authorList>
    </citation>
    <scope>NUCLEOTIDE SEQUENCE [LARGE SCALE GENOMIC DNA]</scope>
    <source>
        <strain evidence="8 9">CBS 166.37</strain>
    </source>
</reference>
<name>A0A5C3M3W6_9AGAR</name>
<feature type="transmembrane region" description="Helical" evidence="6">
    <location>
        <begin position="186"/>
        <end position="206"/>
    </location>
</feature>
<evidence type="ECO:0000256" key="2">
    <source>
        <dbReference type="ARBA" id="ARBA00022692"/>
    </source>
</evidence>
<evidence type="ECO:0000313" key="9">
    <source>
        <dbReference type="Proteomes" id="UP000308652"/>
    </source>
</evidence>
<proteinExistence type="predicted"/>
<accession>A0A5C3M3W6</accession>
<feature type="region of interest" description="Disordered" evidence="5">
    <location>
        <begin position="215"/>
        <end position="234"/>
    </location>
</feature>
<keyword evidence="9" id="KW-1185">Reference proteome</keyword>
<gene>
    <name evidence="8" type="ORF">BDQ12DRAFT_648430</name>
</gene>
<keyword evidence="4 6" id="KW-0472">Membrane</keyword>
<dbReference type="AlphaFoldDB" id="A0A5C3M3W6"/>
<comment type="subcellular location">
    <subcellularLocation>
        <location evidence="1">Membrane</location>
        <topology evidence="1">Multi-pass membrane protein</topology>
    </subcellularLocation>
</comment>
<evidence type="ECO:0000256" key="6">
    <source>
        <dbReference type="SAM" id="Phobius"/>
    </source>
</evidence>
<protein>
    <recommendedName>
        <fullName evidence="7">MARVEL domain-containing protein</fullName>
    </recommendedName>
</protein>
<evidence type="ECO:0000256" key="4">
    <source>
        <dbReference type="ARBA" id="ARBA00023136"/>
    </source>
</evidence>
<dbReference type="Pfam" id="PF01284">
    <property type="entry name" value="MARVEL"/>
    <property type="match status" value="1"/>
</dbReference>
<sequence>MPLLDRITDTITRLVPSKPAKPPQQSGIGSGHGMRDFEDDMIVSKPTIVFHTSQIFFNFLAMACFASVASFQAKWGVGPSGLTGFAIFVAVSGMLLSTFMLLVPVIYEKYDKFVRLARALKEVRVGFILTGAGTTFALLIAFIVTISAWTQPGCKNADNDPHAEDKGEDFRKGLPGWCNTKKAGAIFFWLAFAFWAASLGLLIHYWRSGKLNAPRDPPFSRPVHDEEEPEEDEDALYTHIPPARQNSAGGAPATRYDSSNVTDNPFADRYNTPPSTAPTAYTPASNLQSIGAGRPSVDAYGAFSDPAPSGFGAGAYTPASTGYTNSYATASPAASGPPMIPEPDLGPRVSRTMQYADPYAAARASVTGQQGPASPTALPPSYESYQGYR</sequence>